<evidence type="ECO:0000259" key="3">
    <source>
        <dbReference type="Pfam" id="PF13649"/>
    </source>
</evidence>
<evidence type="ECO:0000313" key="4">
    <source>
        <dbReference type="EMBL" id="MDA1359025.1"/>
    </source>
</evidence>
<keyword evidence="2" id="KW-0808">Transferase</keyword>
<dbReference type="GO" id="GO:0008168">
    <property type="term" value="F:methyltransferase activity"/>
    <property type="evidence" value="ECO:0007669"/>
    <property type="project" value="UniProtKB-KW"/>
</dbReference>
<gene>
    <name evidence="4" type="ORF">O1R50_05290</name>
</gene>
<dbReference type="InterPro" id="IPR041698">
    <property type="entry name" value="Methyltransf_25"/>
</dbReference>
<keyword evidence="5" id="KW-1185">Reference proteome</keyword>
<organism evidence="4 5">
    <name type="scientific">Glycomyces luteolus</name>
    <dbReference type="NCBI Taxonomy" id="2670330"/>
    <lineage>
        <taxon>Bacteria</taxon>
        <taxon>Bacillati</taxon>
        <taxon>Actinomycetota</taxon>
        <taxon>Actinomycetes</taxon>
        <taxon>Glycomycetales</taxon>
        <taxon>Glycomycetaceae</taxon>
        <taxon>Glycomyces</taxon>
    </lineage>
</organism>
<dbReference type="SUPFAM" id="SSF53335">
    <property type="entry name" value="S-adenosyl-L-methionine-dependent methyltransferases"/>
    <property type="match status" value="1"/>
</dbReference>
<dbReference type="GO" id="GO:0032259">
    <property type="term" value="P:methylation"/>
    <property type="evidence" value="ECO:0007669"/>
    <property type="project" value="UniProtKB-KW"/>
</dbReference>
<accession>A0A9X3P957</accession>
<proteinExistence type="predicted"/>
<dbReference type="Gene3D" id="3.40.50.150">
    <property type="entry name" value="Vaccinia Virus protein VP39"/>
    <property type="match status" value="1"/>
</dbReference>
<dbReference type="RefSeq" id="WP_270108852.1">
    <property type="nucleotide sequence ID" value="NZ_JAPZVP010000003.1"/>
</dbReference>
<keyword evidence="1 4" id="KW-0489">Methyltransferase</keyword>
<dbReference type="PANTHER" id="PTHR43861">
    <property type="entry name" value="TRANS-ACONITATE 2-METHYLTRANSFERASE-RELATED"/>
    <property type="match status" value="1"/>
</dbReference>
<dbReference type="Pfam" id="PF13649">
    <property type="entry name" value="Methyltransf_25"/>
    <property type="match status" value="1"/>
</dbReference>
<evidence type="ECO:0000313" key="5">
    <source>
        <dbReference type="Proteomes" id="UP001146067"/>
    </source>
</evidence>
<name>A0A9X3P957_9ACTN</name>
<reference evidence="4" key="1">
    <citation type="submission" date="2022-12" db="EMBL/GenBank/DDBJ databases">
        <title>Gycomyces niveus sp.nov.,a novel actinomycete isolated from soil in Shouguan.</title>
        <authorList>
            <person name="Yang X."/>
        </authorList>
    </citation>
    <scope>NUCLEOTIDE SEQUENCE</scope>
    <source>
        <strain evidence="4">NEAU-A15</strain>
    </source>
</reference>
<comment type="caution">
    <text evidence="4">The sequence shown here is derived from an EMBL/GenBank/DDBJ whole genome shotgun (WGS) entry which is preliminary data.</text>
</comment>
<dbReference type="EMBL" id="JAPZVP010000003">
    <property type="protein sequence ID" value="MDA1359025.1"/>
    <property type="molecule type" value="Genomic_DNA"/>
</dbReference>
<protein>
    <submittedName>
        <fullName evidence="4">Class I SAM-dependent methyltransferase</fullName>
    </submittedName>
</protein>
<dbReference type="CDD" id="cd02440">
    <property type="entry name" value="AdoMet_MTases"/>
    <property type="match status" value="1"/>
</dbReference>
<dbReference type="InterPro" id="IPR029063">
    <property type="entry name" value="SAM-dependent_MTases_sf"/>
</dbReference>
<sequence length="221" mass="24490">MGDSGYERATRDRYDHFAGEYFERFRDSMQERTFDRAMIAAFAELVEASGNPRVLDIGCGPGYVTEYLRGLGLEARGIDLSPEMITLARKAYPDLVFETGDMTAVDLPDGGLGGVLSRSSIIHTPPERLPAVFSECHRLLAPGGHLLLMFQAHTDTSQLAWAFDHSVTTAYRLSVGRVADLLAEAGFQEVARQITAAEEDELRGFHYGYLLVRKPEGTRID</sequence>
<dbReference type="Proteomes" id="UP001146067">
    <property type="component" value="Unassembled WGS sequence"/>
</dbReference>
<feature type="domain" description="Methyltransferase" evidence="3">
    <location>
        <begin position="54"/>
        <end position="144"/>
    </location>
</feature>
<evidence type="ECO:0000256" key="1">
    <source>
        <dbReference type="ARBA" id="ARBA00022603"/>
    </source>
</evidence>
<dbReference type="AlphaFoldDB" id="A0A9X3P957"/>
<dbReference type="PANTHER" id="PTHR43861:SF1">
    <property type="entry name" value="TRANS-ACONITATE 2-METHYLTRANSFERASE"/>
    <property type="match status" value="1"/>
</dbReference>
<evidence type="ECO:0000256" key="2">
    <source>
        <dbReference type="ARBA" id="ARBA00022679"/>
    </source>
</evidence>